<evidence type="ECO:0000313" key="7">
    <source>
        <dbReference type="EMBL" id="PMB97066.1"/>
    </source>
</evidence>
<reference evidence="7 8" key="1">
    <citation type="submission" date="2017-09" db="EMBL/GenBank/DDBJ databases">
        <title>Bacterial strain isolated from the female urinary microbiota.</title>
        <authorList>
            <person name="Thomas-White K."/>
            <person name="Kumar N."/>
            <person name="Forster S."/>
            <person name="Putonti C."/>
            <person name="Lawley T."/>
            <person name="Wolfe A.J."/>
        </authorList>
    </citation>
    <scope>NUCLEOTIDE SEQUENCE [LARGE SCALE GENOMIC DNA]</scope>
    <source>
        <strain evidence="7 8">UMB0680</strain>
    </source>
</reference>
<gene>
    <name evidence="7" type="ORF">CJ198_13175</name>
</gene>
<keyword evidence="2" id="KW-0859">Xylose metabolism</keyword>
<dbReference type="InterPro" id="IPR000577">
    <property type="entry name" value="Carb_kinase_FGGY"/>
</dbReference>
<evidence type="ECO:0000259" key="5">
    <source>
        <dbReference type="Pfam" id="PF00370"/>
    </source>
</evidence>
<dbReference type="Proteomes" id="UP000235703">
    <property type="component" value="Unassembled WGS sequence"/>
</dbReference>
<keyword evidence="2" id="KW-0119">Carbohydrate metabolism</keyword>
<dbReference type="SUPFAM" id="SSF53067">
    <property type="entry name" value="Actin-like ATPase domain"/>
    <property type="match status" value="2"/>
</dbReference>
<dbReference type="PANTHER" id="PTHR43095">
    <property type="entry name" value="SUGAR KINASE"/>
    <property type="match status" value="1"/>
</dbReference>
<dbReference type="Pfam" id="PF00370">
    <property type="entry name" value="FGGY_N"/>
    <property type="match status" value="1"/>
</dbReference>
<dbReference type="InterPro" id="IPR018485">
    <property type="entry name" value="FGGY_C"/>
</dbReference>
<dbReference type="InterPro" id="IPR018484">
    <property type="entry name" value="FGGY_N"/>
</dbReference>
<proteinExistence type="inferred from homology"/>
<keyword evidence="3" id="KW-0808">Transferase</keyword>
<evidence type="ECO:0008006" key="9">
    <source>
        <dbReference type="Google" id="ProtNLM"/>
    </source>
</evidence>
<dbReference type="AlphaFoldDB" id="A0A2N6PEG3"/>
<evidence type="ECO:0000256" key="4">
    <source>
        <dbReference type="ARBA" id="ARBA00022777"/>
    </source>
</evidence>
<dbReference type="Pfam" id="PF02782">
    <property type="entry name" value="FGGY_C"/>
    <property type="match status" value="1"/>
</dbReference>
<keyword evidence="4" id="KW-0418">Kinase</keyword>
<dbReference type="GO" id="GO:0016301">
    <property type="term" value="F:kinase activity"/>
    <property type="evidence" value="ECO:0007669"/>
    <property type="project" value="UniProtKB-KW"/>
</dbReference>
<evidence type="ECO:0000256" key="2">
    <source>
        <dbReference type="ARBA" id="ARBA00022629"/>
    </source>
</evidence>
<evidence type="ECO:0000256" key="3">
    <source>
        <dbReference type="ARBA" id="ARBA00022679"/>
    </source>
</evidence>
<dbReference type="PANTHER" id="PTHR43095:SF5">
    <property type="entry name" value="XYLULOSE KINASE"/>
    <property type="match status" value="1"/>
</dbReference>
<dbReference type="GO" id="GO:0042732">
    <property type="term" value="P:D-xylose metabolic process"/>
    <property type="evidence" value="ECO:0007669"/>
    <property type="project" value="UniProtKB-KW"/>
</dbReference>
<sequence length="477" mass="48353">MTTMHVLCLDLGTSTLKAALIDTTGRTLASAQTAIDTRHCGEDGQLTGAIEQSPAQWWQAVAEAVGALRTDGHLDADGSLPAAIALTGQMQDLVPITSSPAGAEGLRVILYSDTRATAELAELRAADSDWEARLLTTPGPDCLPAKIAWLTGHHPEAHIDALALSAAGFLGWKLTGRLTCDRLSASTTSLYDAAADAWMLPRPITESPAAAWRLPALVDPGTIGTLTPAAAGHLGFGPEAACIPVVTGLGDAGAASDGIIGSTPGAAYAYLGTSGWIAHIDPQTPRPLTGSTSDFHRLVHPAGTLAIAAMVNAGSTLTWGRRVLLGISAGDEHTPAAHAAAEAALTEALAAGRWQDLTCDPALAGERTPALGTAVSTGALTGIQPATTAADLYAGLAAGIAANLGRLCAALGTDPHAPLPVTGGLTVSPGIRQILATVLDRPIVPVAEADAGLRSCARVAWEALGIEHTITPLGATT</sequence>
<evidence type="ECO:0000259" key="6">
    <source>
        <dbReference type="Pfam" id="PF02782"/>
    </source>
</evidence>
<comment type="similarity">
    <text evidence="1">Belongs to the FGGY kinase family.</text>
</comment>
<dbReference type="PIRSF" id="PIRSF000538">
    <property type="entry name" value="GlpK"/>
    <property type="match status" value="1"/>
</dbReference>
<feature type="domain" description="Carbohydrate kinase FGGY N-terminal" evidence="5">
    <location>
        <begin position="6"/>
        <end position="255"/>
    </location>
</feature>
<feature type="domain" description="Carbohydrate kinase FGGY C-terminal" evidence="6">
    <location>
        <begin position="268"/>
        <end position="452"/>
    </location>
</feature>
<dbReference type="InterPro" id="IPR043129">
    <property type="entry name" value="ATPase_NBD"/>
</dbReference>
<comment type="caution">
    <text evidence="7">The sequence shown here is derived from an EMBL/GenBank/DDBJ whole genome shotgun (WGS) entry which is preliminary data.</text>
</comment>
<name>A0A2N6PEG3_9MICO</name>
<protein>
    <recommendedName>
        <fullName evidence="9">Carbohydrate kinase</fullName>
    </recommendedName>
</protein>
<dbReference type="InterPro" id="IPR050406">
    <property type="entry name" value="FGGY_Carb_Kinase"/>
</dbReference>
<accession>A0A2N6PEG3</accession>
<dbReference type="EMBL" id="PNFZ01000010">
    <property type="protein sequence ID" value="PMB97066.1"/>
    <property type="molecule type" value="Genomic_DNA"/>
</dbReference>
<organism evidence="7 8">
    <name type="scientific">Brevibacterium luteolum</name>
    <dbReference type="NCBI Taxonomy" id="199591"/>
    <lineage>
        <taxon>Bacteria</taxon>
        <taxon>Bacillati</taxon>
        <taxon>Actinomycetota</taxon>
        <taxon>Actinomycetes</taxon>
        <taxon>Micrococcales</taxon>
        <taxon>Brevibacteriaceae</taxon>
        <taxon>Brevibacterium</taxon>
    </lineage>
</organism>
<dbReference type="Gene3D" id="3.30.420.40">
    <property type="match status" value="2"/>
</dbReference>
<keyword evidence="8" id="KW-1185">Reference proteome</keyword>
<evidence type="ECO:0000313" key="8">
    <source>
        <dbReference type="Proteomes" id="UP000235703"/>
    </source>
</evidence>
<evidence type="ECO:0000256" key="1">
    <source>
        <dbReference type="ARBA" id="ARBA00009156"/>
    </source>
</evidence>